<evidence type="ECO:0000256" key="3">
    <source>
        <dbReference type="SAM" id="MobiDB-lite"/>
    </source>
</evidence>
<proteinExistence type="inferred from homology"/>
<dbReference type="Gene3D" id="1.20.1260.10">
    <property type="match status" value="1"/>
</dbReference>
<dbReference type="InterPro" id="IPR008331">
    <property type="entry name" value="Ferritin_DPS_dom"/>
</dbReference>
<reference evidence="5" key="1">
    <citation type="submission" date="2020-10" db="EMBL/GenBank/DDBJ databases">
        <title>Taxonomic study of unclassified bacteria belonging to the class Ktedonobacteria.</title>
        <authorList>
            <person name="Yabe S."/>
            <person name="Wang C.M."/>
            <person name="Zheng Y."/>
            <person name="Sakai Y."/>
            <person name="Cavaletti L."/>
            <person name="Monciardini P."/>
            <person name="Donadio S."/>
        </authorList>
    </citation>
    <scope>NUCLEOTIDE SEQUENCE</scope>
    <source>
        <strain evidence="5">ID150040</strain>
    </source>
</reference>
<evidence type="ECO:0000256" key="1">
    <source>
        <dbReference type="ARBA" id="ARBA00009497"/>
    </source>
</evidence>
<dbReference type="InterPro" id="IPR012347">
    <property type="entry name" value="Ferritin-like"/>
</dbReference>
<name>A0A8J3N9J2_9CHLR</name>
<comment type="caution">
    <text evidence="5">The sequence shown here is derived from an EMBL/GenBank/DDBJ whole genome shotgun (WGS) entry which is preliminary data.</text>
</comment>
<dbReference type="PANTHER" id="PTHR42932:SF3">
    <property type="entry name" value="DNA PROTECTION DURING STARVATION PROTEIN"/>
    <property type="match status" value="1"/>
</dbReference>
<dbReference type="InterPro" id="IPR002177">
    <property type="entry name" value="DPS_DNA-bd"/>
</dbReference>
<evidence type="ECO:0000313" key="5">
    <source>
        <dbReference type="EMBL" id="GHO99392.1"/>
    </source>
</evidence>
<dbReference type="GO" id="GO:0008199">
    <property type="term" value="F:ferric iron binding"/>
    <property type="evidence" value="ECO:0007669"/>
    <property type="project" value="InterPro"/>
</dbReference>
<comment type="similarity">
    <text evidence="1 2">Belongs to the Dps family.</text>
</comment>
<dbReference type="SUPFAM" id="SSF47240">
    <property type="entry name" value="Ferritin-like"/>
    <property type="match status" value="1"/>
</dbReference>
<evidence type="ECO:0000256" key="2">
    <source>
        <dbReference type="RuleBase" id="RU003875"/>
    </source>
</evidence>
<gene>
    <name evidence="5" type="ORF">KSF_094400</name>
</gene>
<dbReference type="PRINTS" id="PR01346">
    <property type="entry name" value="HELNAPAPROT"/>
</dbReference>
<protein>
    <recommendedName>
        <fullName evidence="4">Ferritin/DPS domain-containing protein</fullName>
    </recommendedName>
</protein>
<dbReference type="PIRSF" id="PIRSF005900">
    <property type="entry name" value="Dps"/>
    <property type="match status" value="1"/>
</dbReference>
<dbReference type="AlphaFoldDB" id="A0A8J3N9J2"/>
<dbReference type="CDD" id="cd01043">
    <property type="entry name" value="DPS"/>
    <property type="match status" value="1"/>
</dbReference>
<evidence type="ECO:0000259" key="4">
    <source>
        <dbReference type="Pfam" id="PF00210"/>
    </source>
</evidence>
<dbReference type="Pfam" id="PF00210">
    <property type="entry name" value="Ferritin"/>
    <property type="match status" value="1"/>
</dbReference>
<organism evidence="5 6">
    <name type="scientific">Reticulibacter mediterranei</name>
    <dbReference type="NCBI Taxonomy" id="2778369"/>
    <lineage>
        <taxon>Bacteria</taxon>
        <taxon>Bacillati</taxon>
        <taxon>Chloroflexota</taxon>
        <taxon>Ktedonobacteria</taxon>
        <taxon>Ktedonobacterales</taxon>
        <taxon>Reticulibacteraceae</taxon>
        <taxon>Reticulibacter</taxon>
    </lineage>
</organism>
<feature type="region of interest" description="Disordered" evidence="3">
    <location>
        <begin position="1"/>
        <end position="26"/>
    </location>
</feature>
<dbReference type="InterPro" id="IPR009078">
    <property type="entry name" value="Ferritin-like_SF"/>
</dbReference>
<keyword evidence="6" id="KW-1185">Reference proteome</keyword>
<dbReference type="RefSeq" id="WP_220210038.1">
    <property type="nucleotide sequence ID" value="NZ_BNJK01000002.1"/>
</dbReference>
<dbReference type="PANTHER" id="PTHR42932">
    <property type="entry name" value="GENERAL STRESS PROTEIN 20U"/>
    <property type="match status" value="1"/>
</dbReference>
<dbReference type="Proteomes" id="UP000597444">
    <property type="component" value="Unassembled WGS sequence"/>
</dbReference>
<evidence type="ECO:0000313" key="6">
    <source>
        <dbReference type="Proteomes" id="UP000597444"/>
    </source>
</evidence>
<accession>A0A8J3N9J2</accession>
<dbReference type="EMBL" id="BNJK01000002">
    <property type="protein sequence ID" value="GHO99392.1"/>
    <property type="molecule type" value="Genomic_DNA"/>
</dbReference>
<feature type="domain" description="Ferritin/DPS" evidence="4">
    <location>
        <begin position="37"/>
        <end position="171"/>
    </location>
</feature>
<sequence length="182" mass="20780">MTTKEAHRTAQVKTFPAPPKLTTPTDLKPEEVKAVTEAVNPLVADAFAMYIKSKNYHWHLSGSHFRDYHKLLDQHATIYLESIDIMAERLRRIGGTTIRSVSHVNQLQTVGDDNSEFVPPADMVRNLIADDNHIAQKIRQVIEVCENNHDVATSNRLEEILDNVERYKWFLFEVSQGADNTQ</sequence>